<reference evidence="1 2" key="1">
    <citation type="journal article" date="2015" name="Proc. Natl. Acad. Sci. U.S.A.">
        <title>The resurrection genome of Boea hygrometrica: A blueprint for survival of dehydration.</title>
        <authorList>
            <person name="Xiao L."/>
            <person name="Yang G."/>
            <person name="Zhang L."/>
            <person name="Yang X."/>
            <person name="Zhao S."/>
            <person name="Ji Z."/>
            <person name="Zhou Q."/>
            <person name="Hu M."/>
            <person name="Wang Y."/>
            <person name="Chen M."/>
            <person name="Xu Y."/>
            <person name="Jin H."/>
            <person name="Xiao X."/>
            <person name="Hu G."/>
            <person name="Bao F."/>
            <person name="Hu Y."/>
            <person name="Wan P."/>
            <person name="Li L."/>
            <person name="Deng X."/>
            <person name="Kuang T."/>
            <person name="Xiang C."/>
            <person name="Zhu J.K."/>
            <person name="Oliver M.J."/>
            <person name="He Y."/>
        </authorList>
    </citation>
    <scope>NUCLEOTIDE SEQUENCE [LARGE SCALE GENOMIC DNA]</scope>
    <source>
        <strain evidence="2">cv. XS01</strain>
    </source>
</reference>
<dbReference type="EMBL" id="KV013373">
    <property type="protein sequence ID" value="KZV23789.1"/>
    <property type="molecule type" value="Genomic_DNA"/>
</dbReference>
<accession>A0A2Z7AWF7</accession>
<keyword evidence="2" id="KW-1185">Reference proteome</keyword>
<protein>
    <submittedName>
        <fullName evidence="1">Uncharacterized protein</fullName>
    </submittedName>
</protein>
<organism evidence="1 2">
    <name type="scientific">Dorcoceras hygrometricum</name>
    <dbReference type="NCBI Taxonomy" id="472368"/>
    <lineage>
        <taxon>Eukaryota</taxon>
        <taxon>Viridiplantae</taxon>
        <taxon>Streptophyta</taxon>
        <taxon>Embryophyta</taxon>
        <taxon>Tracheophyta</taxon>
        <taxon>Spermatophyta</taxon>
        <taxon>Magnoliopsida</taxon>
        <taxon>eudicotyledons</taxon>
        <taxon>Gunneridae</taxon>
        <taxon>Pentapetalae</taxon>
        <taxon>asterids</taxon>
        <taxon>lamiids</taxon>
        <taxon>Lamiales</taxon>
        <taxon>Gesneriaceae</taxon>
        <taxon>Didymocarpoideae</taxon>
        <taxon>Trichosporeae</taxon>
        <taxon>Loxocarpinae</taxon>
        <taxon>Dorcoceras</taxon>
    </lineage>
</organism>
<dbReference type="Proteomes" id="UP000250235">
    <property type="component" value="Unassembled WGS sequence"/>
</dbReference>
<evidence type="ECO:0000313" key="2">
    <source>
        <dbReference type="Proteomes" id="UP000250235"/>
    </source>
</evidence>
<proteinExistence type="predicted"/>
<gene>
    <name evidence="1" type="ORF">F511_22453</name>
</gene>
<evidence type="ECO:0000313" key="1">
    <source>
        <dbReference type="EMBL" id="KZV23789.1"/>
    </source>
</evidence>
<sequence length="105" mass="11574">MRNQISRYSLNQMSMLLVDQHVKSAYVMTATAGGVQQLVVCISWWCASAGGMQQLMTSATAGCSATADEQCDCWLYATSSDSVCWFGYISYASWRSVGSGYRQRL</sequence>
<name>A0A2Z7AWF7_9LAMI</name>
<dbReference type="AlphaFoldDB" id="A0A2Z7AWF7"/>